<dbReference type="InterPro" id="IPR001876">
    <property type="entry name" value="Znf_RanBP2"/>
</dbReference>
<keyword evidence="12" id="KW-1185">Reference proteome</keyword>
<dbReference type="Pfam" id="PF17219">
    <property type="entry name" value="YAF2_RYBP"/>
    <property type="match status" value="1"/>
</dbReference>
<dbReference type="GO" id="GO:0005634">
    <property type="term" value="C:nucleus"/>
    <property type="evidence" value="ECO:0007669"/>
    <property type="project" value="UniProtKB-SubCell"/>
</dbReference>
<sequence length="161" mass="17744">MDEKRSSGRSKRQAKVLDEGFWDCSVCTFKNSPEAYKCEMCDVRKGTSTRKPRINPQLVALQKAQQFQPPPKKEKSHSSKRDKNGEGGSDSNSFPRLKNVDRKNPSHLSVTVGNVTVVMTDFQPKPDSRLSDSHLSSDASDSNSVTAPDLTDDSSRDAAPS</sequence>
<evidence type="ECO:0000256" key="7">
    <source>
        <dbReference type="ARBA" id="ARBA00023242"/>
    </source>
</evidence>
<feature type="compositionally biased region" description="Low complexity" evidence="9">
    <location>
        <begin position="133"/>
        <end position="144"/>
    </location>
</feature>
<evidence type="ECO:0000256" key="6">
    <source>
        <dbReference type="ARBA" id="ARBA00023163"/>
    </source>
</evidence>
<dbReference type="Pfam" id="PF00641">
    <property type="entry name" value="Zn_ribbon_RanBP"/>
    <property type="match status" value="1"/>
</dbReference>
<keyword evidence="7" id="KW-0539">Nucleus</keyword>
<dbReference type="PANTHER" id="PTHR12920:SF4">
    <property type="entry name" value="GEO03726P1"/>
    <property type="match status" value="1"/>
</dbReference>
<dbReference type="AlphaFoldDB" id="A0A3S0ZZF0"/>
<feature type="domain" description="RanBP2-type" evidence="10">
    <location>
        <begin position="18"/>
        <end position="47"/>
    </location>
</feature>
<gene>
    <name evidence="11" type="ORF">EGW08_013283</name>
</gene>
<dbReference type="Proteomes" id="UP000271974">
    <property type="component" value="Unassembled WGS sequence"/>
</dbReference>
<evidence type="ECO:0000256" key="9">
    <source>
        <dbReference type="SAM" id="MobiDB-lite"/>
    </source>
</evidence>
<dbReference type="PANTHER" id="PTHR12920">
    <property type="entry name" value="RYBP AND YAF2-RELATED"/>
    <property type="match status" value="1"/>
</dbReference>
<dbReference type="InterPro" id="IPR033774">
    <property type="entry name" value="YAF2_RYBP"/>
</dbReference>
<evidence type="ECO:0000256" key="3">
    <source>
        <dbReference type="ARBA" id="ARBA00022771"/>
    </source>
</evidence>
<feature type="region of interest" description="Disordered" evidence="9">
    <location>
        <begin position="61"/>
        <end position="161"/>
    </location>
</feature>
<evidence type="ECO:0000256" key="1">
    <source>
        <dbReference type="ARBA" id="ARBA00004123"/>
    </source>
</evidence>
<dbReference type="PROSITE" id="PS01358">
    <property type="entry name" value="ZF_RANBP2_1"/>
    <property type="match status" value="1"/>
</dbReference>
<keyword evidence="6" id="KW-0804">Transcription</keyword>
<dbReference type="EMBL" id="RQTK01000480">
    <property type="protein sequence ID" value="RUS78942.1"/>
    <property type="molecule type" value="Genomic_DNA"/>
</dbReference>
<evidence type="ECO:0000256" key="4">
    <source>
        <dbReference type="ARBA" id="ARBA00022833"/>
    </source>
</evidence>
<evidence type="ECO:0000313" key="12">
    <source>
        <dbReference type="Proteomes" id="UP000271974"/>
    </source>
</evidence>
<dbReference type="GO" id="GO:0045893">
    <property type="term" value="P:positive regulation of DNA-templated transcription"/>
    <property type="evidence" value="ECO:0007669"/>
    <property type="project" value="InterPro"/>
</dbReference>
<dbReference type="OrthoDB" id="10063208at2759"/>
<evidence type="ECO:0000313" key="11">
    <source>
        <dbReference type="EMBL" id="RUS78942.1"/>
    </source>
</evidence>
<organism evidence="11 12">
    <name type="scientific">Elysia chlorotica</name>
    <name type="common">Eastern emerald elysia</name>
    <name type="synonym">Sea slug</name>
    <dbReference type="NCBI Taxonomy" id="188477"/>
    <lineage>
        <taxon>Eukaryota</taxon>
        <taxon>Metazoa</taxon>
        <taxon>Spiralia</taxon>
        <taxon>Lophotrochozoa</taxon>
        <taxon>Mollusca</taxon>
        <taxon>Gastropoda</taxon>
        <taxon>Heterobranchia</taxon>
        <taxon>Euthyneura</taxon>
        <taxon>Panpulmonata</taxon>
        <taxon>Sacoglossa</taxon>
        <taxon>Placobranchoidea</taxon>
        <taxon>Plakobranchidae</taxon>
        <taxon>Elysia</taxon>
    </lineage>
</organism>
<reference evidence="11 12" key="1">
    <citation type="submission" date="2019-01" db="EMBL/GenBank/DDBJ databases">
        <title>A draft genome assembly of the solar-powered sea slug Elysia chlorotica.</title>
        <authorList>
            <person name="Cai H."/>
            <person name="Li Q."/>
            <person name="Fang X."/>
            <person name="Li J."/>
            <person name="Curtis N.E."/>
            <person name="Altenburger A."/>
            <person name="Shibata T."/>
            <person name="Feng M."/>
            <person name="Maeda T."/>
            <person name="Schwartz J.A."/>
            <person name="Shigenobu S."/>
            <person name="Lundholm N."/>
            <person name="Nishiyama T."/>
            <person name="Yang H."/>
            <person name="Hasebe M."/>
            <person name="Li S."/>
            <person name="Pierce S.K."/>
            <person name="Wang J."/>
        </authorList>
    </citation>
    <scope>NUCLEOTIDE SEQUENCE [LARGE SCALE GENOMIC DNA]</scope>
    <source>
        <strain evidence="11">EC2010</strain>
        <tissue evidence="11">Whole organism of an adult</tissue>
    </source>
</reference>
<dbReference type="SUPFAM" id="SSF90209">
    <property type="entry name" value="Ran binding protein zinc finger-like"/>
    <property type="match status" value="1"/>
</dbReference>
<evidence type="ECO:0000256" key="8">
    <source>
        <dbReference type="PROSITE-ProRule" id="PRU00322"/>
    </source>
</evidence>
<keyword evidence="2" id="KW-0479">Metal-binding</keyword>
<evidence type="ECO:0000256" key="2">
    <source>
        <dbReference type="ARBA" id="ARBA00022723"/>
    </source>
</evidence>
<dbReference type="Gene3D" id="4.10.1060.10">
    <property type="entry name" value="Zinc finger, RanBP2-type"/>
    <property type="match status" value="1"/>
</dbReference>
<keyword evidence="4" id="KW-0862">Zinc</keyword>
<comment type="subcellular location">
    <subcellularLocation>
        <location evidence="1">Nucleus</location>
    </subcellularLocation>
</comment>
<dbReference type="GO" id="GO:0003712">
    <property type="term" value="F:transcription coregulator activity"/>
    <property type="evidence" value="ECO:0007669"/>
    <property type="project" value="TreeGrafter"/>
</dbReference>
<feature type="compositionally biased region" description="Basic and acidic residues" evidence="9">
    <location>
        <begin position="71"/>
        <end position="85"/>
    </location>
</feature>
<keyword evidence="3 8" id="KW-0863">Zinc-finger</keyword>
<dbReference type="STRING" id="188477.A0A3S0ZZF0"/>
<protein>
    <recommendedName>
        <fullName evidence="10">RanBP2-type domain-containing protein</fullName>
    </recommendedName>
</protein>
<proteinExistence type="predicted"/>
<dbReference type="PROSITE" id="PS50199">
    <property type="entry name" value="ZF_RANBP2_2"/>
    <property type="match status" value="1"/>
</dbReference>
<accession>A0A3S0ZZF0</accession>
<name>A0A3S0ZZF0_ELYCH</name>
<evidence type="ECO:0000259" key="10">
    <source>
        <dbReference type="PROSITE" id="PS50199"/>
    </source>
</evidence>
<keyword evidence="5" id="KW-0805">Transcription regulation</keyword>
<dbReference type="GO" id="GO:0008270">
    <property type="term" value="F:zinc ion binding"/>
    <property type="evidence" value="ECO:0007669"/>
    <property type="project" value="UniProtKB-KW"/>
</dbReference>
<dbReference type="InterPro" id="IPR036443">
    <property type="entry name" value="Znf_RanBP2_sf"/>
</dbReference>
<comment type="caution">
    <text evidence="11">The sequence shown here is derived from an EMBL/GenBank/DDBJ whole genome shotgun (WGS) entry which is preliminary data.</text>
</comment>
<dbReference type="SMART" id="SM00547">
    <property type="entry name" value="ZnF_RBZ"/>
    <property type="match status" value="1"/>
</dbReference>
<dbReference type="InterPro" id="IPR039958">
    <property type="entry name" value="RYBP/YAF2"/>
</dbReference>
<dbReference type="GO" id="GO:0003677">
    <property type="term" value="F:DNA binding"/>
    <property type="evidence" value="ECO:0007669"/>
    <property type="project" value="TreeGrafter"/>
</dbReference>
<evidence type="ECO:0000256" key="5">
    <source>
        <dbReference type="ARBA" id="ARBA00023015"/>
    </source>
</evidence>